<feature type="transmembrane region" description="Helical" evidence="1">
    <location>
        <begin position="12"/>
        <end position="28"/>
    </location>
</feature>
<gene>
    <name evidence="2" type="ORF">H8S64_05745</name>
</gene>
<evidence type="ECO:0000313" key="2">
    <source>
        <dbReference type="EMBL" id="MBC5620596.1"/>
    </source>
</evidence>
<comment type="caution">
    <text evidence="2">The sequence shown here is derived from an EMBL/GenBank/DDBJ whole genome shotgun (WGS) entry which is preliminary data.</text>
</comment>
<keyword evidence="3" id="KW-1185">Reference proteome</keyword>
<dbReference type="EMBL" id="JACOOH010000002">
    <property type="protein sequence ID" value="MBC5620596.1"/>
    <property type="molecule type" value="Genomic_DNA"/>
</dbReference>
<sequence length="253" mass="29772">MHGKQGKYSKVFFGLLTGYGVAILLSFACDCRSRREGNEERYDELFRAEYSDALTFLDCNLWIADSATRWGVDPDVVRATVFPELLRYSALQDQIEISCLKTLYVQFGEKYANFSIGRFQIKPSFAEKLERLWMHDTVKRSPDVRFDTTTSARARKERINRLETLEGQVRYICLFMRLLPELHPGIDRLDAEARLRFYATAYNYSFTAEYDAIQVEAYRKRFFISMFAYPGMKYYNYSDIVLFYYSNLNNHVP</sequence>
<protein>
    <recommendedName>
        <fullName evidence="4">DUF5106 domain-containing protein</fullName>
    </recommendedName>
</protein>
<keyword evidence="1" id="KW-0812">Transmembrane</keyword>
<organism evidence="2 3">
    <name type="scientific">Butyricimonas hominis</name>
    <dbReference type="NCBI Taxonomy" id="2763032"/>
    <lineage>
        <taxon>Bacteria</taxon>
        <taxon>Pseudomonadati</taxon>
        <taxon>Bacteroidota</taxon>
        <taxon>Bacteroidia</taxon>
        <taxon>Bacteroidales</taxon>
        <taxon>Odoribacteraceae</taxon>
        <taxon>Butyricimonas</taxon>
    </lineage>
</organism>
<dbReference type="RefSeq" id="WP_099292371.1">
    <property type="nucleotide sequence ID" value="NZ_JACOOH010000002.1"/>
</dbReference>
<name>A0ABR7CY39_9BACT</name>
<evidence type="ECO:0008006" key="4">
    <source>
        <dbReference type="Google" id="ProtNLM"/>
    </source>
</evidence>
<dbReference type="Proteomes" id="UP000646484">
    <property type="component" value="Unassembled WGS sequence"/>
</dbReference>
<keyword evidence="1" id="KW-1133">Transmembrane helix</keyword>
<evidence type="ECO:0000256" key="1">
    <source>
        <dbReference type="SAM" id="Phobius"/>
    </source>
</evidence>
<proteinExistence type="predicted"/>
<evidence type="ECO:0000313" key="3">
    <source>
        <dbReference type="Proteomes" id="UP000646484"/>
    </source>
</evidence>
<accession>A0ABR7CY39</accession>
<keyword evidence="1" id="KW-0472">Membrane</keyword>
<reference evidence="2 3" key="1">
    <citation type="submission" date="2020-08" db="EMBL/GenBank/DDBJ databases">
        <title>Genome public.</title>
        <authorList>
            <person name="Liu C."/>
            <person name="Sun Q."/>
        </authorList>
    </citation>
    <scope>NUCLEOTIDE SEQUENCE [LARGE SCALE GENOMIC DNA]</scope>
    <source>
        <strain evidence="2 3">NSJ-56</strain>
    </source>
</reference>
<dbReference type="PROSITE" id="PS51257">
    <property type="entry name" value="PROKAR_LIPOPROTEIN"/>
    <property type="match status" value="1"/>
</dbReference>